<accession>A0A7C3CC13</accession>
<gene>
    <name evidence="1" type="ORF">ENJ46_05090</name>
</gene>
<name>A0A7C3CC13_9PROT</name>
<dbReference type="AlphaFoldDB" id="A0A7C3CC13"/>
<evidence type="ECO:0000313" key="1">
    <source>
        <dbReference type="EMBL" id="HFB55280.1"/>
    </source>
</evidence>
<feature type="non-terminal residue" evidence="1">
    <location>
        <position position="81"/>
    </location>
</feature>
<dbReference type="SUPFAM" id="SSF51735">
    <property type="entry name" value="NAD(P)-binding Rossmann-fold domains"/>
    <property type="match status" value="1"/>
</dbReference>
<dbReference type="InterPro" id="IPR002347">
    <property type="entry name" value="SDR_fam"/>
</dbReference>
<dbReference type="Pfam" id="PF00106">
    <property type="entry name" value="adh_short"/>
    <property type="match status" value="1"/>
</dbReference>
<dbReference type="EMBL" id="DRMN01000333">
    <property type="protein sequence ID" value="HFB55280.1"/>
    <property type="molecule type" value="Genomic_DNA"/>
</dbReference>
<protein>
    <submittedName>
        <fullName evidence="1">SDR family NAD(P)-dependent oxidoreductase</fullName>
    </submittedName>
</protein>
<dbReference type="Gene3D" id="3.40.50.720">
    <property type="entry name" value="NAD(P)-binding Rossmann-like Domain"/>
    <property type="match status" value="1"/>
</dbReference>
<proteinExistence type="predicted"/>
<comment type="caution">
    <text evidence="1">The sequence shown here is derived from an EMBL/GenBank/DDBJ whole genome shotgun (WGS) entry which is preliminary data.</text>
</comment>
<sequence length="81" mass="8613">MSETAIYPSLRGRSVFITGGASGIGSALVEAFHQQGSLVGFVDTDDKSATALQEKLEGANSNARPWFRRVDVTNVVNLKTA</sequence>
<dbReference type="InterPro" id="IPR036291">
    <property type="entry name" value="NAD(P)-bd_dom_sf"/>
</dbReference>
<organism evidence="1">
    <name type="scientific">Hellea balneolensis</name>
    <dbReference type="NCBI Taxonomy" id="287478"/>
    <lineage>
        <taxon>Bacteria</taxon>
        <taxon>Pseudomonadati</taxon>
        <taxon>Pseudomonadota</taxon>
        <taxon>Alphaproteobacteria</taxon>
        <taxon>Maricaulales</taxon>
        <taxon>Robiginitomaculaceae</taxon>
        <taxon>Hellea</taxon>
    </lineage>
</organism>
<dbReference type="Proteomes" id="UP000886042">
    <property type="component" value="Unassembled WGS sequence"/>
</dbReference>
<reference evidence="1" key="1">
    <citation type="journal article" date="2020" name="mSystems">
        <title>Genome- and Community-Level Interaction Insights into Carbon Utilization and Element Cycling Functions of Hydrothermarchaeota in Hydrothermal Sediment.</title>
        <authorList>
            <person name="Zhou Z."/>
            <person name="Liu Y."/>
            <person name="Xu W."/>
            <person name="Pan J."/>
            <person name="Luo Z.H."/>
            <person name="Li M."/>
        </authorList>
    </citation>
    <scope>NUCLEOTIDE SEQUENCE [LARGE SCALE GENOMIC DNA]</scope>
    <source>
        <strain evidence="1">HyVt-489</strain>
    </source>
</reference>